<reference evidence="2 3" key="1">
    <citation type="submission" date="2018-11" db="EMBL/GenBank/DDBJ databases">
        <authorList>
            <consortium name="Pathogen Informatics"/>
        </authorList>
    </citation>
    <scope>NUCLEOTIDE SEQUENCE [LARGE SCALE GENOMIC DNA]</scope>
    <source>
        <strain>Denwood</strain>
        <strain evidence="3">Zambia</strain>
    </source>
</reference>
<sequence length="60" mass="6672">MSLGFGCTRIALVVKSGSRYESSKNRGISHLVRRSFGMSTPELTSVNLTRHFQQMGARVQ</sequence>
<keyword evidence="3" id="KW-1185">Reference proteome</keyword>
<organism evidence="2 3">
    <name type="scientific">Schistosoma mattheei</name>
    <dbReference type="NCBI Taxonomy" id="31246"/>
    <lineage>
        <taxon>Eukaryota</taxon>
        <taxon>Metazoa</taxon>
        <taxon>Spiralia</taxon>
        <taxon>Lophotrochozoa</taxon>
        <taxon>Platyhelminthes</taxon>
        <taxon>Trematoda</taxon>
        <taxon>Digenea</taxon>
        <taxon>Strigeidida</taxon>
        <taxon>Schistosomatoidea</taxon>
        <taxon>Schistosomatidae</taxon>
        <taxon>Schistosoma</taxon>
    </lineage>
</organism>
<name>A0A3P8GWD8_9TREM</name>
<evidence type="ECO:0000313" key="2">
    <source>
        <dbReference type="EMBL" id="VDP87001.1"/>
    </source>
</evidence>
<dbReference type="InterPro" id="IPR011249">
    <property type="entry name" value="Metalloenz_LuxS/M16"/>
</dbReference>
<evidence type="ECO:0000259" key="1">
    <source>
        <dbReference type="Pfam" id="PF00675"/>
    </source>
</evidence>
<dbReference type="SUPFAM" id="SSF63411">
    <property type="entry name" value="LuxS/MPP-like metallohydrolase"/>
    <property type="match status" value="1"/>
</dbReference>
<dbReference type="InterPro" id="IPR011765">
    <property type="entry name" value="Pept_M16_N"/>
</dbReference>
<feature type="domain" description="Peptidase M16 N-terminal" evidence="1">
    <location>
        <begin position="9"/>
        <end position="59"/>
    </location>
</feature>
<dbReference type="Proteomes" id="UP000269396">
    <property type="component" value="Unassembled WGS sequence"/>
</dbReference>
<protein>
    <recommendedName>
        <fullName evidence="1">Peptidase M16 N-terminal domain-containing protein</fullName>
    </recommendedName>
</protein>
<dbReference type="EMBL" id="UZAL01050867">
    <property type="protein sequence ID" value="VDP87001.1"/>
    <property type="molecule type" value="Genomic_DNA"/>
</dbReference>
<dbReference type="Gene3D" id="3.30.830.10">
    <property type="entry name" value="Metalloenzyme, LuxS/M16 peptidase-like"/>
    <property type="match status" value="1"/>
</dbReference>
<gene>
    <name evidence="2" type="ORF">SMTD_LOCUS22319</name>
</gene>
<dbReference type="Pfam" id="PF00675">
    <property type="entry name" value="Peptidase_M16"/>
    <property type="match status" value="1"/>
</dbReference>
<dbReference type="GO" id="GO:0046872">
    <property type="term" value="F:metal ion binding"/>
    <property type="evidence" value="ECO:0007669"/>
    <property type="project" value="InterPro"/>
</dbReference>
<evidence type="ECO:0000313" key="3">
    <source>
        <dbReference type="Proteomes" id="UP000269396"/>
    </source>
</evidence>
<proteinExistence type="predicted"/>
<accession>A0A3P8GWD8</accession>
<dbReference type="AlphaFoldDB" id="A0A3P8GWD8"/>